<name>A0A5P8NZI8_9BACT</name>
<dbReference type="AlphaFoldDB" id="A0A5P8NZI8"/>
<dbReference type="Gene3D" id="3.40.630.90">
    <property type="match status" value="1"/>
</dbReference>
<gene>
    <name evidence="1" type="ORF">FJR48_03495</name>
</gene>
<reference evidence="1 2" key="1">
    <citation type="submission" date="2019-09" db="EMBL/GenBank/DDBJ databases">
        <title>Sulfurimonas gotlandica sp. nov., a chemoautotrophic and psychrotolerant epsilonproteobacterium isolated from a pelagic redoxcline, and an emended description of the genus Sulfurimonas.</title>
        <authorList>
            <person name="Wang S."/>
            <person name="Jiang L."/>
            <person name="Shao S."/>
        </authorList>
    </citation>
    <scope>NUCLEOTIDE SEQUENCE [LARGE SCALE GENOMIC DNA]</scope>
    <source>
        <strain evidence="1 2">GYSZ_1</strain>
    </source>
</reference>
<protein>
    <recommendedName>
        <fullName evidence="3">N-acetyltransferase domain-containing protein</fullName>
    </recommendedName>
</protein>
<keyword evidence="2" id="KW-1185">Reference proteome</keyword>
<dbReference type="RefSeq" id="WP_152306777.1">
    <property type="nucleotide sequence ID" value="NZ_CP043617.1"/>
</dbReference>
<dbReference type="Proteomes" id="UP000326944">
    <property type="component" value="Chromosome"/>
</dbReference>
<proteinExistence type="predicted"/>
<evidence type="ECO:0000313" key="1">
    <source>
        <dbReference type="EMBL" id="QFR48834.1"/>
    </source>
</evidence>
<accession>A0A5P8NZI8</accession>
<organism evidence="1 2">
    <name type="scientific">Sulfurimonas lithotrophica</name>
    <dbReference type="NCBI Taxonomy" id="2590022"/>
    <lineage>
        <taxon>Bacteria</taxon>
        <taxon>Pseudomonadati</taxon>
        <taxon>Campylobacterota</taxon>
        <taxon>Epsilonproteobacteria</taxon>
        <taxon>Campylobacterales</taxon>
        <taxon>Sulfurimonadaceae</taxon>
        <taxon>Sulfurimonas</taxon>
    </lineage>
</organism>
<dbReference type="OrthoDB" id="5342483at2"/>
<evidence type="ECO:0000313" key="2">
    <source>
        <dbReference type="Proteomes" id="UP000326944"/>
    </source>
</evidence>
<evidence type="ECO:0008006" key="3">
    <source>
        <dbReference type="Google" id="ProtNLM"/>
    </source>
</evidence>
<dbReference type="KEGG" id="sulg:FJR48_03495"/>
<sequence>MFIGWIRKNSFSTDLEALNEKMTIDKSLILKTYEENSSLCFGIYDENNLVAFISAYELEKSFLINNFYYLDEIDDDIKKRLIKLLLENINEDKKPILIMSKKDERELFSSLEFKEFSKFKRAIYSGGGVAFNFTNATAKSISNENFLPIMTSIDKVAFEEDKTPYTKNILLKQSSLVLSTQSGYQHSYAINKSLIKISPWIMRDAAFSDAEKMIRGIIYHRGLKKIFAYVPSEVKEITDLYESYKFDMSEEYTLFYKNSKPPINLEMIYAF</sequence>
<dbReference type="EMBL" id="CP043617">
    <property type="protein sequence ID" value="QFR48834.1"/>
    <property type="molecule type" value="Genomic_DNA"/>
</dbReference>